<proteinExistence type="predicted"/>
<dbReference type="AlphaFoldDB" id="A0A401P4K0"/>
<protein>
    <submittedName>
        <fullName evidence="1">Uncharacterized protein</fullName>
    </submittedName>
</protein>
<accession>A0A401P4K0</accession>
<name>A0A401P4K0_SCYTO</name>
<evidence type="ECO:0000313" key="2">
    <source>
        <dbReference type="Proteomes" id="UP000288216"/>
    </source>
</evidence>
<reference evidence="1 2" key="1">
    <citation type="journal article" date="2018" name="Nat. Ecol. Evol.">
        <title>Shark genomes provide insights into elasmobranch evolution and the origin of vertebrates.</title>
        <authorList>
            <person name="Hara Y"/>
            <person name="Yamaguchi K"/>
            <person name="Onimaru K"/>
            <person name="Kadota M"/>
            <person name="Koyanagi M"/>
            <person name="Keeley SD"/>
            <person name="Tatsumi K"/>
            <person name="Tanaka K"/>
            <person name="Motone F"/>
            <person name="Kageyama Y"/>
            <person name="Nozu R"/>
            <person name="Adachi N"/>
            <person name="Nishimura O"/>
            <person name="Nakagawa R"/>
            <person name="Tanegashima C"/>
            <person name="Kiyatake I"/>
            <person name="Matsumoto R"/>
            <person name="Murakumo K"/>
            <person name="Nishida K"/>
            <person name="Terakita A"/>
            <person name="Kuratani S"/>
            <person name="Sato K"/>
            <person name="Hyodo S Kuraku.S."/>
        </authorList>
    </citation>
    <scope>NUCLEOTIDE SEQUENCE [LARGE SCALE GENOMIC DNA]</scope>
</reference>
<dbReference type="EMBL" id="BFAA01007173">
    <property type="protein sequence ID" value="GCB68020.1"/>
    <property type="molecule type" value="Genomic_DNA"/>
</dbReference>
<comment type="caution">
    <text evidence="1">The sequence shown here is derived from an EMBL/GenBank/DDBJ whole genome shotgun (WGS) entry which is preliminary data.</text>
</comment>
<gene>
    <name evidence="1" type="ORF">scyTo_0013767</name>
</gene>
<evidence type="ECO:0000313" key="1">
    <source>
        <dbReference type="EMBL" id="GCB68020.1"/>
    </source>
</evidence>
<organism evidence="1 2">
    <name type="scientific">Scyliorhinus torazame</name>
    <name type="common">Cloudy catshark</name>
    <name type="synonym">Catulus torazame</name>
    <dbReference type="NCBI Taxonomy" id="75743"/>
    <lineage>
        <taxon>Eukaryota</taxon>
        <taxon>Metazoa</taxon>
        <taxon>Chordata</taxon>
        <taxon>Craniata</taxon>
        <taxon>Vertebrata</taxon>
        <taxon>Chondrichthyes</taxon>
        <taxon>Elasmobranchii</taxon>
        <taxon>Galeomorphii</taxon>
        <taxon>Galeoidea</taxon>
        <taxon>Carcharhiniformes</taxon>
        <taxon>Scyliorhinidae</taxon>
        <taxon>Scyliorhinus</taxon>
    </lineage>
</organism>
<dbReference type="Proteomes" id="UP000288216">
    <property type="component" value="Unassembled WGS sequence"/>
</dbReference>
<sequence>MLTTPHKNTPIAILTQDNPLTCIYPCINLTHQEIWLNCTLINDTLIKYTCTKHKKVYEFTHNFKDKGKYQFGFILLAILNPKVLNNGSLGRVVPWRYTKVVTFHSKPDNSFSRNVRRFRNKTQQNKKTLYEGVVFYYQMLYNISGLFK</sequence>
<keyword evidence="2" id="KW-1185">Reference proteome</keyword>